<sequence length="559" mass="63962">MKKVLFLILTLFAIQTIKGQTSFNSALFNFQSGLSPKREVRAVWLTTIGGLDWPHNYAQNPASISKQKKELQIILDQLKAAGINTVLFQTRIRGTVVYPSDYEPWDGCLSGVPNKSPGYDALEFAIEECHKRGMEIQAWIVTIPIGKWDHAGCKNLRNRYPSLVKKIGEEGFMDMENPQTAQYLANICGEITNKYDIDGIHLDYIRYPETWNIKVSRETGRNHITNIVKAISSKVYGLKPWVKMSCSPIGKFNDLSRYWSHGWNAYHKVCQDAQLWLKDNLMDELYPMMYFKGNQFYPFAIDWAENNYGKTIAPGLGIYFMDPKEKNWSLETITQELNVLRQYHLGNAYFRSKFFTDNLKGLYSFVANDYNRYPALIPAIIWRHSVAPSAPQTINVDKVNGKISWSGAKDNSNAPYLLYNIYADNKFPVDINNPGNLVQTRLKEETTTIPNNDKLFYAVTAMDRYGNESNAIQEKKNSIYTVEAPLLWLNTNENSVLLSQDMQYTSSLVAIETLQGTPLYTRSIKDNKVNIKGIPQGEYVLRTINKHNKGSIIGYFRTK</sequence>
<dbReference type="EMBL" id="JAHXCT010000001">
    <property type="protein sequence ID" value="MBW4768322.1"/>
    <property type="molecule type" value="Genomic_DNA"/>
</dbReference>
<evidence type="ECO:0000259" key="2">
    <source>
        <dbReference type="Pfam" id="PF02638"/>
    </source>
</evidence>
<dbReference type="InterPro" id="IPR052177">
    <property type="entry name" value="Divisome_Glycosyl_Hydrolase"/>
</dbReference>
<evidence type="ECO:0000256" key="1">
    <source>
        <dbReference type="ARBA" id="ARBA00022729"/>
    </source>
</evidence>
<evidence type="ECO:0000313" key="3">
    <source>
        <dbReference type="EMBL" id="MBW4768322.1"/>
    </source>
</evidence>
<evidence type="ECO:0000313" key="4">
    <source>
        <dbReference type="Proteomes" id="UP000788426"/>
    </source>
</evidence>
<dbReference type="Proteomes" id="UP000788426">
    <property type="component" value="Unassembled WGS sequence"/>
</dbReference>
<dbReference type="InterPro" id="IPR003790">
    <property type="entry name" value="GHL10"/>
</dbReference>
<dbReference type="PANTHER" id="PTHR43405:SF1">
    <property type="entry name" value="GLYCOSYL HYDROLASE DIGH"/>
    <property type="match status" value="1"/>
</dbReference>
<dbReference type="Pfam" id="PF02638">
    <property type="entry name" value="GHL10"/>
    <property type="match status" value="2"/>
</dbReference>
<name>A0ABS6YAP0_9BACT</name>
<comment type="caution">
    <text evidence="3">The sequence shown here is derived from an EMBL/GenBank/DDBJ whole genome shotgun (WGS) entry which is preliminary data.</text>
</comment>
<keyword evidence="1" id="KW-0732">Signal</keyword>
<proteinExistence type="predicted"/>
<dbReference type="RefSeq" id="WP_219479008.1">
    <property type="nucleotide sequence ID" value="NZ_JAHXCT010000001.1"/>
</dbReference>
<gene>
    <name evidence="3" type="ORF">KZO38_00870</name>
</gene>
<dbReference type="PANTHER" id="PTHR43405">
    <property type="entry name" value="GLYCOSYL HYDROLASE DIGH"/>
    <property type="match status" value="1"/>
</dbReference>
<protein>
    <submittedName>
        <fullName evidence="3">Family 10 glycosylhydrolase</fullName>
    </submittedName>
</protein>
<feature type="domain" description="Glycosyl hydrolase-like 10" evidence="2">
    <location>
        <begin position="39"/>
        <end position="209"/>
    </location>
</feature>
<keyword evidence="4" id="KW-1185">Reference proteome</keyword>
<feature type="domain" description="Glycosyl hydrolase-like 10" evidence="2">
    <location>
        <begin position="221"/>
        <end position="314"/>
    </location>
</feature>
<reference evidence="3 4" key="1">
    <citation type="submission" date="2021-07" db="EMBL/GenBank/DDBJ databases">
        <title>Genomic diversity and antimicrobial resistance of Prevotella spp. isolated from chronic lung disease airways.</title>
        <authorList>
            <person name="Webb K.A."/>
            <person name="Olagoke O.S."/>
            <person name="Baird T."/>
            <person name="Neill J."/>
            <person name="Pham A."/>
            <person name="Wells T.J."/>
            <person name="Ramsay K.A."/>
            <person name="Bell S.C."/>
            <person name="Sarovich D.S."/>
            <person name="Price E.P."/>
        </authorList>
    </citation>
    <scope>NUCLEOTIDE SEQUENCE [LARGE SCALE GENOMIC DNA]</scope>
    <source>
        <strain evidence="3 4">SCHI0011.S.12</strain>
    </source>
</reference>
<accession>A0ABS6YAP0</accession>
<organism evidence="3 4">
    <name type="scientific">Hoylesella nanceiensis</name>
    <dbReference type="NCBI Taxonomy" id="425941"/>
    <lineage>
        <taxon>Bacteria</taxon>
        <taxon>Pseudomonadati</taxon>
        <taxon>Bacteroidota</taxon>
        <taxon>Bacteroidia</taxon>
        <taxon>Bacteroidales</taxon>
        <taxon>Prevotellaceae</taxon>
        <taxon>Hoylesella</taxon>
    </lineage>
</organism>